<dbReference type="Pfam" id="PF00012">
    <property type="entry name" value="HSP70"/>
    <property type="match status" value="2"/>
</dbReference>
<dbReference type="SUPFAM" id="SSF53067">
    <property type="entry name" value="Actin-like ATPase domain"/>
    <property type="match status" value="2"/>
</dbReference>
<dbReference type="Proteomes" id="UP000003688">
    <property type="component" value="Unassembled WGS sequence"/>
</dbReference>
<keyword evidence="1" id="KW-0547">Nucleotide-binding</keyword>
<organism evidence="3 4">
    <name type="scientific">Pedosphaera parvula (strain Ellin514)</name>
    <dbReference type="NCBI Taxonomy" id="320771"/>
    <lineage>
        <taxon>Bacteria</taxon>
        <taxon>Pseudomonadati</taxon>
        <taxon>Verrucomicrobiota</taxon>
        <taxon>Pedosphaerae</taxon>
        <taxon>Pedosphaerales</taxon>
        <taxon>Pedosphaeraceae</taxon>
        <taxon>Pedosphaera</taxon>
    </lineage>
</organism>
<keyword evidence="4" id="KW-1185">Reference proteome</keyword>
<name>B9XHW2_PEDPL</name>
<dbReference type="AlphaFoldDB" id="B9XHW2"/>
<accession>B9XHW2</accession>
<dbReference type="Gene3D" id="3.30.420.40">
    <property type="match status" value="3"/>
</dbReference>
<sequence length="420" mass="46778">MANYVCGIDFGTSNSAVAVYDLDRRAPSPLNAEICRPIPSLLYFPTEEKNSVFVGDDAVAAYVRSNFQGRFLQALKTFLTFSSFTETRINGRRYELPDLVALMMRQLKQTAEKAVEAPIDRVVLGRPVKFAGDSPNEELATERLYKAAKLVGFKQIEFEFEPVAAARYYQTLVTKNELVLVGDFGGGTSDFTLMSLSPSGESGTSESTVLGTAGVPFAGNKFDSELMRGKLLHHFGQGSQWWADDKWLNLPNHIFLDICEWHQIPFLRERRTMEFLRDVQRRTTNPKGIANLRALIFENYGYSVFQRIEEAKIRLSSADQTAIDCALKEVSFHEPVSLLEFNGLIQPHISAIRHCVQELLQAHSISDARVDNIFLTGGTSEVTAVKQLFIEMFGANKVRTGKTFTSVAEGLGLTAGSLFS</sequence>
<keyword evidence="2" id="KW-0067">ATP-binding</keyword>
<dbReference type="CDD" id="cd10231">
    <property type="entry name" value="ASKHA_NBD_HSP70_YegD-like"/>
    <property type="match status" value="1"/>
</dbReference>
<evidence type="ECO:0000256" key="2">
    <source>
        <dbReference type="ARBA" id="ARBA00022840"/>
    </source>
</evidence>
<protein>
    <submittedName>
        <fullName evidence="3">Molecular chaperone-like protein</fullName>
    </submittedName>
</protein>
<dbReference type="GO" id="GO:0005524">
    <property type="term" value="F:ATP binding"/>
    <property type="evidence" value="ECO:0007669"/>
    <property type="project" value="UniProtKB-KW"/>
</dbReference>
<dbReference type="InterPro" id="IPR042054">
    <property type="entry name" value="YegD-like"/>
</dbReference>
<dbReference type="PANTHER" id="PTHR19375">
    <property type="entry name" value="HEAT SHOCK PROTEIN 70KDA"/>
    <property type="match status" value="1"/>
</dbReference>
<dbReference type="InterPro" id="IPR043129">
    <property type="entry name" value="ATPase_NBD"/>
</dbReference>
<dbReference type="STRING" id="320771.Cflav_PD3425"/>
<dbReference type="RefSeq" id="WP_007415406.1">
    <property type="nucleotide sequence ID" value="NZ_ABOX02000016.1"/>
</dbReference>
<dbReference type="OrthoDB" id="9807934at2"/>
<gene>
    <name evidence="3" type="ORF">Cflav_PD3425</name>
</gene>
<dbReference type="InterPro" id="IPR013126">
    <property type="entry name" value="Hsp_70_fam"/>
</dbReference>
<dbReference type="EMBL" id="ABOX02000016">
    <property type="protein sequence ID" value="EEF60455.1"/>
    <property type="molecule type" value="Genomic_DNA"/>
</dbReference>
<evidence type="ECO:0000313" key="3">
    <source>
        <dbReference type="EMBL" id="EEF60455.1"/>
    </source>
</evidence>
<proteinExistence type="predicted"/>
<evidence type="ECO:0000313" key="4">
    <source>
        <dbReference type="Proteomes" id="UP000003688"/>
    </source>
</evidence>
<evidence type="ECO:0000256" key="1">
    <source>
        <dbReference type="ARBA" id="ARBA00022741"/>
    </source>
</evidence>
<comment type="caution">
    <text evidence="3">The sequence shown here is derived from an EMBL/GenBank/DDBJ whole genome shotgun (WGS) entry which is preliminary data.</text>
</comment>
<dbReference type="GO" id="GO:0140662">
    <property type="term" value="F:ATP-dependent protein folding chaperone"/>
    <property type="evidence" value="ECO:0007669"/>
    <property type="project" value="InterPro"/>
</dbReference>
<dbReference type="Gene3D" id="3.90.640.10">
    <property type="entry name" value="Actin, Chain A, domain 4"/>
    <property type="match status" value="2"/>
</dbReference>
<reference evidence="3 4" key="1">
    <citation type="journal article" date="2011" name="J. Bacteriol.">
        <title>Genome sequence of 'Pedosphaera parvula' Ellin514, an aerobic Verrucomicrobial isolate from pasture soil.</title>
        <authorList>
            <person name="Kant R."/>
            <person name="van Passel M.W."/>
            <person name="Sangwan P."/>
            <person name="Palva A."/>
            <person name="Lucas S."/>
            <person name="Copeland A."/>
            <person name="Lapidus A."/>
            <person name="Glavina Del Rio T."/>
            <person name="Dalin E."/>
            <person name="Tice H."/>
            <person name="Bruce D."/>
            <person name="Goodwin L."/>
            <person name="Pitluck S."/>
            <person name="Chertkov O."/>
            <person name="Larimer F.W."/>
            <person name="Land M.L."/>
            <person name="Hauser L."/>
            <person name="Brettin T.S."/>
            <person name="Detter J.C."/>
            <person name="Han S."/>
            <person name="de Vos W.M."/>
            <person name="Janssen P.H."/>
            <person name="Smidt H."/>
        </authorList>
    </citation>
    <scope>NUCLEOTIDE SEQUENCE [LARGE SCALE GENOMIC DNA]</scope>
    <source>
        <strain evidence="3 4">Ellin514</strain>
    </source>
</reference>